<name>A0AAU7JQ87_9MICO</name>
<reference evidence="3" key="1">
    <citation type="submission" date="2024-05" db="EMBL/GenBank/DDBJ databases">
        <authorList>
            <person name="Kim S."/>
            <person name="Heo J."/>
            <person name="Choi H."/>
            <person name="Choi Y."/>
            <person name="Kwon S.-W."/>
            <person name="Kim Y."/>
        </authorList>
    </citation>
    <scope>NUCLEOTIDE SEQUENCE</scope>
    <source>
        <strain evidence="3">KACC 23699</strain>
    </source>
</reference>
<keyword evidence="2" id="KW-1133">Transmembrane helix</keyword>
<dbReference type="RefSeq" id="WP_406829742.1">
    <property type="nucleotide sequence ID" value="NZ_CP157483.1"/>
</dbReference>
<feature type="transmembrane region" description="Helical" evidence="2">
    <location>
        <begin position="240"/>
        <end position="259"/>
    </location>
</feature>
<feature type="region of interest" description="Disordered" evidence="1">
    <location>
        <begin position="733"/>
        <end position="855"/>
    </location>
</feature>
<gene>
    <name evidence="3" type="ORF">ABEG17_12170</name>
</gene>
<evidence type="ECO:0008006" key="4">
    <source>
        <dbReference type="Google" id="ProtNLM"/>
    </source>
</evidence>
<evidence type="ECO:0000256" key="1">
    <source>
        <dbReference type="SAM" id="MobiDB-lite"/>
    </source>
</evidence>
<organism evidence="3">
    <name type="scientific">Pedococcus sp. KACC 23699</name>
    <dbReference type="NCBI Taxonomy" id="3149228"/>
    <lineage>
        <taxon>Bacteria</taxon>
        <taxon>Bacillati</taxon>
        <taxon>Actinomycetota</taxon>
        <taxon>Actinomycetes</taxon>
        <taxon>Micrococcales</taxon>
        <taxon>Intrasporangiaceae</taxon>
        <taxon>Pedococcus</taxon>
    </lineage>
</organism>
<feature type="transmembrane region" description="Helical" evidence="2">
    <location>
        <begin position="279"/>
        <end position="307"/>
    </location>
</feature>
<keyword evidence="2" id="KW-0812">Transmembrane</keyword>
<feature type="transmembrane region" description="Helical" evidence="2">
    <location>
        <begin position="420"/>
        <end position="443"/>
    </location>
</feature>
<evidence type="ECO:0000256" key="2">
    <source>
        <dbReference type="SAM" id="Phobius"/>
    </source>
</evidence>
<keyword evidence="2" id="KW-0472">Membrane</keyword>
<feature type="region of interest" description="Disordered" evidence="1">
    <location>
        <begin position="1"/>
        <end position="47"/>
    </location>
</feature>
<sequence length="855" mass="88379">MTPFEGPGAPTGREPAPAPVGAGEAQRPEPSSLPGAELTGGGVGGTEVPVRADGVQLLGEVPGSGYRVAPALVRRGDGQTIQLTPLLYAVLEQVDGRRTTAQVAEAVGASIGRQVRAEDVETLCDSKLRTLGVLKKADGSDPEVKRSNPLLALRFRYVVTDPKVTRRITAPFALLFAPVVVALLVAAFLAVCVWVLLHKGLGSATHQAFDQPALLLTVFALTVVSAGFHEFGHAAAARYGGATPGAMGTGLYLVWPAFYTDVTDSYRLGRAGRVRTDLGGLYFNAIVAVLMFGVWWATGWDAILLIIATQVLQMVRQLAPLVRFDGYHVLADVTGVPDLYHRIKPTLVSLLPRHWKDPEARVLKPWARAVVTGWVLVVVPMLVFSSVMMVLSFPRVAGTAWASVARQWARMETQAADGDVLAVVVRVLSIFAIALPVFGVVFIMSRLVRQVVVGTWRKTEGHPVRRGVAALAAVAVVAGLAWAWWPQPGTYRPVQAYERGTLADGVQTTLARSGLQGSALGPIQEGREGSGRAVWPKGAALPTADAPQLAVVMVPRAGQTGPDGSALPTWVFPFDRPLPPGEGDNQAMAVNTTDGTSQYDVAFALVWADGDHVTNANEAYALASCTGCQAVAVAFQVVVIVGDAHVVVPKNVAAAINYNCVQCVTQALATQLVVTLSGPLSAQSSADLNALWAEISRFAATVKDVPLSQLQGRLNDYERQILAILRKDPAWVEPTADGAPTTTAATTGATGTATTSTPSTTTSTTSGSSGPTTSGSGATPTTSGTASPGGTPAGTASPSSTGATSGPSATTPGATPSATSSPSVSPGGSPSPSPTASAAQGAATAEAVAPATPAP</sequence>
<feature type="transmembrane region" description="Helical" evidence="2">
    <location>
        <begin position="172"/>
        <end position="197"/>
    </location>
</feature>
<feature type="compositionally biased region" description="Low complexity" evidence="1">
    <location>
        <begin position="734"/>
        <end position="855"/>
    </location>
</feature>
<evidence type="ECO:0000313" key="3">
    <source>
        <dbReference type="EMBL" id="XBO42335.1"/>
    </source>
</evidence>
<accession>A0AAU7JQ87</accession>
<feature type="transmembrane region" description="Helical" evidence="2">
    <location>
        <begin position="464"/>
        <end position="485"/>
    </location>
</feature>
<dbReference type="AlphaFoldDB" id="A0AAU7JQ87"/>
<feature type="transmembrane region" description="Helical" evidence="2">
    <location>
        <begin position="209"/>
        <end position="228"/>
    </location>
</feature>
<feature type="transmembrane region" description="Helical" evidence="2">
    <location>
        <begin position="371"/>
        <end position="393"/>
    </location>
</feature>
<proteinExistence type="predicted"/>
<protein>
    <recommendedName>
        <fullName evidence="4">Peptide zinc metalloprotease protein</fullName>
    </recommendedName>
</protein>
<dbReference type="EMBL" id="CP157483">
    <property type="protein sequence ID" value="XBO42335.1"/>
    <property type="molecule type" value="Genomic_DNA"/>
</dbReference>